<reference evidence="7 8" key="1">
    <citation type="journal article" date="2019" name="Int. J. Syst. Evol. Microbiol.">
        <title>The Global Catalogue of Microorganisms (GCM) 10K type strain sequencing project: providing services to taxonomists for standard genome sequencing and annotation.</title>
        <authorList>
            <consortium name="The Broad Institute Genomics Platform"/>
            <consortium name="The Broad Institute Genome Sequencing Center for Infectious Disease"/>
            <person name="Wu L."/>
            <person name="Ma J."/>
        </authorList>
    </citation>
    <scope>NUCLEOTIDE SEQUENCE [LARGE SCALE GENOMIC DNA]</scope>
    <source>
        <strain evidence="7 8">JCM 11117</strain>
    </source>
</reference>
<organism evidence="7 8">
    <name type="scientific">Pseudonocardia zijingensis</name>
    <dbReference type="NCBI Taxonomy" id="153376"/>
    <lineage>
        <taxon>Bacteria</taxon>
        <taxon>Bacillati</taxon>
        <taxon>Actinomycetota</taxon>
        <taxon>Actinomycetes</taxon>
        <taxon>Pseudonocardiales</taxon>
        <taxon>Pseudonocardiaceae</taxon>
        <taxon>Pseudonocardia</taxon>
    </lineage>
</organism>
<evidence type="ECO:0000313" key="8">
    <source>
        <dbReference type="Proteomes" id="UP001499967"/>
    </source>
</evidence>
<keyword evidence="4" id="KW-0378">Hydrolase</keyword>
<dbReference type="PANTHER" id="PTHR42978">
    <property type="entry name" value="QUORUM-QUENCHING LACTONASE YTNP-RELATED-RELATED"/>
    <property type="match status" value="1"/>
</dbReference>
<name>A0ABN1N7F5_9PSEU</name>
<dbReference type="SMART" id="SM00849">
    <property type="entry name" value="Lactamase_B"/>
    <property type="match status" value="1"/>
</dbReference>
<comment type="caution">
    <text evidence="7">The sequence shown here is derived from an EMBL/GenBank/DDBJ whole genome shotgun (WGS) entry which is preliminary data.</text>
</comment>
<dbReference type="EMBL" id="BAAAHP010000166">
    <property type="protein sequence ID" value="GAA0896198.1"/>
    <property type="molecule type" value="Genomic_DNA"/>
</dbReference>
<accession>A0ABN1N7F5</accession>
<comment type="similarity">
    <text evidence="2">Belongs to the metallo-beta-lactamase superfamily.</text>
</comment>
<dbReference type="InterPro" id="IPR036866">
    <property type="entry name" value="RibonucZ/Hydroxyglut_hydro"/>
</dbReference>
<evidence type="ECO:0000256" key="1">
    <source>
        <dbReference type="ARBA" id="ARBA00001947"/>
    </source>
</evidence>
<dbReference type="PANTHER" id="PTHR42978:SF7">
    <property type="entry name" value="METALLO-HYDROLASE RV2300C-RELATED"/>
    <property type="match status" value="1"/>
</dbReference>
<keyword evidence="8" id="KW-1185">Reference proteome</keyword>
<dbReference type="InterPro" id="IPR051013">
    <property type="entry name" value="MBL_superfamily_lactonases"/>
</dbReference>
<dbReference type="InterPro" id="IPR001279">
    <property type="entry name" value="Metallo-B-lactamas"/>
</dbReference>
<dbReference type="CDD" id="cd07729">
    <property type="entry name" value="AHL_lactonase_MBL-fold"/>
    <property type="match status" value="1"/>
</dbReference>
<gene>
    <name evidence="7" type="ORF">GCM10009559_54270</name>
</gene>
<protein>
    <submittedName>
        <fullName evidence="7">N-acyl homoserine lactonase family protein</fullName>
    </submittedName>
</protein>
<dbReference type="RefSeq" id="WP_343944430.1">
    <property type="nucleotide sequence ID" value="NZ_BAAAHP010000166.1"/>
</dbReference>
<evidence type="ECO:0000256" key="5">
    <source>
        <dbReference type="ARBA" id="ARBA00022833"/>
    </source>
</evidence>
<evidence type="ECO:0000256" key="2">
    <source>
        <dbReference type="ARBA" id="ARBA00007749"/>
    </source>
</evidence>
<sequence length="280" mass="30579">MSEPPSLPAQPWEVYAIRFSRLHRRRRDALLLCPPATADDPIDMDYSMWVARSGQETIVIDTGYSPELGERLGRTFLCDPVEVVRDLGVEPGSVEDVVLTHFHYDHAGNLDAFPAATIHVHEAELPAAAWHVGEPALAFAYATEHVAAAQAAAAEGRLHLLTGSTTLRPGIELHQMGGHTPGSMAVQIWTARGWLLLAGDASHIAANARERRPYPLFSDLRRTFEDYDALNRLAPDPDLLVPGHEASVIDRYPPARPDLAGRVARLDLPPVDGPSPASPR</sequence>
<comment type="cofactor">
    <cofactor evidence="1">
        <name>Zn(2+)</name>
        <dbReference type="ChEBI" id="CHEBI:29105"/>
    </cofactor>
</comment>
<evidence type="ECO:0000313" key="7">
    <source>
        <dbReference type="EMBL" id="GAA0896198.1"/>
    </source>
</evidence>
<feature type="domain" description="Metallo-beta-lactamase" evidence="6">
    <location>
        <begin position="45"/>
        <end position="244"/>
    </location>
</feature>
<keyword evidence="3" id="KW-0479">Metal-binding</keyword>
<evidence type="ECO:0000256" key="4">
    <source>
        <dbReference type="ARBA" id="ARBA00022801"/>
    </source>
</evidence>
<proteinExistence type="inferred from homology"/>
<evidence type="ECO:0000256" key="3">
    <source>
        <dbReference type="ARBA" id="ARBA00022723"/>
    </source>
</evidence>
<dbReference type="Pfam" id="PF00753">
    <property type="entry name" value="Lactamase_B"/>
    <property type="match status" value="1"/>
</dbReference>
<evidence type="ECO:0000259" key="6">
    <source>
        <dbReference type="SMART" id="SM00849"/>
    </source>
</evidence>
<dbReference type="Gene3D" id="3.60.15.10">
    <property type="entry name" value="Ribonuclease Z/Hydroxyacylglutathione hydrolase-like"/>
    <property type="match status" value="1"/>
</dbReference>
<keyword evidence="5" id="KW-0862">Zinc</keyword>
<dbReference type="SUPFAM" id="SSF56281">
    <property type="entry name" value="Metallo-hydrolase/oxidoreductase"/>
    <property type="match status" value="1"/>
</dbReference>
<dbReference type="Proteomes" id="UP001499967">
    <property type="component" value="Unassembled WGS sequence"/>
</dbReference>